<dbReference type="eggNOG" id="KOG1237">
    <property type="taxonomic scope" value="Eukaryota"/>
</dbReference>
<dbReference type="OrthoDB" id="8904098at2759"/>
<keyword evidence="10" id="KW-1185">Reference proteome</keyword>
<evidence type="ECO:0000256" key="7">
    <source>
        <dbReference type="SAM" id="MobiDB-lite"/>
    </source>
</evidence>
<dbReference type="SUPFAM" id="SSF103473">
    <property type="entry name" value="MFS general substrate transporter"/>
    <property type="match status" value="1"/>
</dbReference>
<evidence type="ECO:0000256" key="3">
    <source>
        <dbReference type="ARBA" id="ARBA00022448"/>
    </source>
</evidence>
<accession>K1XHL1</accession>
<gene>
    <name evidence="9" type="ORF">MBM_02200</name>
</gene>
<feature type="transmembrane region" description="Helical" evidence="8">
    <location>
        <begin position="308"/>
        <end position="327"/>
    </location>
</feature>
<keyword evidence="5 8" id="KW-1133">Transmembrane helix</keyword>
<dbReference type="EMBL" id="JH921430">
    <property type="protein sequence ID" value="EKD20248.1"/>
    <property type="molecule type" value="Genomic_DNA"/>
</dbReference>
<comment type="subcellular location">
    <subcellularLocation>
        <location evidence="1">Membrane</location>
        <topology evidence="1">Multi-pass membrane protein</topology>
    </subcellularLocation>
</comment>
<dbReference type="OMA" id="QDNSGWV"/>
<keyword evidence="6 8" id="KW-0472">Membrane</keyword>
<evidence type="ECO:0000256" key="5">
    <source>
        <dbReference type="ARBA" id="ARBA00022989"/>
    </source>
</evidence>
<keyword evidence="4 8" id="KW-0812">Transmembrane</keyword>
<proteinExistence type="inferred from homology"/>
<reference evidence="9 10" key="1">
    <citation type="journal article" date="2012" name="BMC Genomics">
        <title>Sequencing the genome of Marssonina brunnea reveals fungus-poplar co-evolution.</title>
        <authorList>
            <person name="Zhu S."/>
            <person name="Cao Y.-Z."/>
            <person name="Jiang C."/>
            <person name="Tan B.-Y."/>
            <person name="Wang Z."/>
            <person name="Feng S."/>
            <person name="Zhang L."/>
            <person name="Su X.-H."/>
            <person name="Brejova B."/>
            <person name="Vinar T."/>
            <person name="Xu M."/>
            <person name="Wang M.-X."/>
            <person name="Zhang S.-G."/>
            <person name="Huang M.-R."/>
            <person name="Wu R."/>
            <person name="Zhou Y."/>
        </authorList>
    </citation>
    <scope>NUCLEOTIDE SEQUENCE [LARGE SCALE GENOMIC DNA]</scope>
    <source>
        <strain evidence="9 10">MB_m1</strain>
    </source>
</reference>
<feature type="transmembrane region" description="Helical" evidence="8">
    <location>
        <begin position="435"/>
        <end position="456"/>
    </location>
</feature>
<dbReference type="KEGG" id="mbe:MBM_02200"/>
<dbReference type="InParanoid" id="K1XHL1"/>
<dbReference type="Proteomes" id="UP000006753">
    <property type="component" value="Unassembled WGS sequence"/>
</dbReference>
<name>K1XHL1_MARBU</name>
<dbReference type="AlphaFoldDB" id="K1XHL1"/>
<evidence type="ECO:0000313" key="10">
    <source>
        <dbReference type="Proteomes" id="UP000006753"/>
    </source>
</evidence>
<keyword evidence="3" id="KW-0813">Transport</keyword>
<feature type="transmembrane region" description="Helical" evidence="8">
    <location>
        <begin position="590"/>
        <end position="608"/>
    </location>
</feature>
<evidence type="ECO:0000256" key="1">
    <source>
        <dbReference type="ARBA" id="ARBA00004141"/>
    </source>
</evidence>
<protein>
    <submittedName>
        <fullName evidence="9">Major facilitator superfamily transporter peptide</fullName>
    </submittedName>
</protein>
<organism evidence="9 10">
    <name type="scientific">Marssonina brunnea f. sp. multigermtubi (strain MB_m1)</name>
    <name type="common">Marssonina leaf spot fungus</name>
    <dbReference type="NCBI Taxonomy" id="1072389"/>
    <lineage>
        <taxon>Eukaryota</taxon>
        <taxon>Fungi</taxon>
        <taxon>Dikarya</taxon>
        <taxon>Ascomycota</taxon>
        <taxon>Pezizomycotina</taxon>
        <taxon>Leotiomycetes</taxon>
        <taxon>Helotiales</taxon>
        <taxon>Drepanopezizaceae</taxon>
        <taxon>Drepanopeziza</taxon>
    </lineage>
</organism>
<feature type="transmembrane region" description="Helical" evidence="8">
    <location>
        <begin position="558"/>
        <end position="578"/>
    </location>
</feature>
<feature type="transmembrane region" description="Helical" evidence="8">
    <location>
        <begin position="281"/>
        <end position="301"/>
    </location>
</feature>
<dbReference type="Gene3D" id="1.20.1250.20">
    <property type="entry name" value="MFS general substrate transporter like domains"/>
    <property type="match status" value="1"/>
</dbReference>
<evidence type="ECO:0000256" key="4">
    <source>
        <dbReference type="ARBA" id="ARBA00022692"/>
    </source>
</evidence>
<evidence type="ECO:0000256" key="8">
    <source>
        <dbReference type="SAM" id="Phobius"/>
    </source>
</evidence>
<dbReference type="GO" id="GO:0071916">
    <property type="term" value="F:dipeptide transmembrane transporter activity"/>
    <property type="evidence" value="ECO:0007669"/>
    <property type="project" value="UniProtKB-ARBA"/>
</dbReference>
<feature type="region of interest" description="Disordered" evidence="7">
    <location>
        <begin position="629"/>
        <end position="650"/>
    </location>
</feature>
<dbReference type="GO" id="GO:0005886">
    <property type="term" value="C:plasma membrane"/>
    <property type="evidence" value="ECO:0007669"/>
    <property type="project" value="UniProtKB-ARBA"/>
</dbReference>
<evidence type="ECO:0000313" key="9">
    <source>
        <dbReference type="EMBL" id="EKD20248.1"/>
    </source>
</evidence>
<feature type="transmembrane region" description="Helical" evidence="8">
    <location>
        <begin position="193"/>
        <end position="210"/>
    </location>
</feature>
<feature type="transmembrane region" description="Helical" evidence="8">
    <location>
        <begin position="468"/>
        <end position="488"/>
    </location>
</feature>
<evidence type="ECO:0000256" key="6">
    <source>
        <dbReference type="ARBA" id="ARBA00023136"/>
    </source>
</evidence>
<evidence type="ECO:0000256" key="2">
    <source>
        <dbReference type="ARBA" id="ARBA00005982"/>
    </source>
</evidence>
<dbReference type="Pfam" id="PF00854">
    <property type="entry name" value="PTR2"/>
    <property type="match status" value="1"/>
</dbReference>
<dbReference type="HOGENOM" id="CLU_004790_4_3_1"/>
<dbReference type="InterPro" id="IPR036259">
    <property type="entry name" value="MFS_trans_sf"/>
</dbReference>
<sequence length="650" mass="70646">MARYALSPNAILPEIIPKVCLSQVPRPLLSLIQPSWVPQPITADAQFKIGAGNTIAIDQPGAVVYDDIKRLSVVEALHHDEYEGKPTDEELSSLRRVAGKIPFSTYFLCFAEFCERGSYYSSIGVISNFVNRKLPAGGNGYGAPPKGSQSTAGALGLGTVKATAINQSFKMLVYCLPVIFGYVADVYTGRFRLICYGVIVFGVAHALMIASGAPSLLRDGSAVAPYLISLYLLSIGAAMFKPCIAPVLLDQIPDTKPVIEVLNDGERVIVDPESTTERVVLWFYLLINVGGFLGVPSSYLAKRVGWMATFALPMGIYLPLPFVLWFMHKRLILYPPGGSDLLNCFKVLGICFKKNMKKFGRKGFWEAAKPSVMAAHGGPTTVPWNDQFVDDVRRSFQATGMFCFLPIQFINDNGLGISADATSTMLTTNGVPNDLLGNFNSLSIIIFIPILNYGIYPLLRRSHIHFGPVARITLGLFLSSVGGVGYTVLNHYAYKLGPCGNRGSSSTCVDADGNSLVAPITIWWMAIPYALGGISELFANVPAYGIAYSHAPKNMRSLVMALNLFSTGIAYALGLAFSGLIRDPYLTWDLGGPAIVGFVATALFWFLFKDVDKEEYTVSINDDYHLEQRSEGSSVGEHNEKNAVGPKTKV</sequence>
<dbReference type="InterPro" id="IPR000109">
    <property type="entry name" value="POT_fam"/>
</dbReference>
<dbReference type="PANTHER" id="PTHR11654">
    <property type="entry name" value="OLIGOPEPTIDE TRANSPORTER-RELATED"/>
    <property type="match status" value="1"/>
</dbReference>
<comment type="similarity">
    <text evidence="2">Belongs to the major facilitator superfamily. Proton-dependent oligopeptide transporter (POT/PTR) (TC 2.A.17) family.</text>
</comment>
<feature type="transmembrane region" description="Helical" evidence="8">
    <location>
        <begin position="222"/>
        <end position="240"/>
    </location>
</feature>
<dbReference type="FunFam" id="1.20.1250.20:FF:000085">
    <property type="entry name" value="MFS peptide transporter Ptr2"/>
    <property type="match status" value="1"/>
</dbReference>